<organism evidence="2 3">
    <name type="scientific">Xanthocytophaga flava</name>
    <dbReference type="NCBI Taxonomy" id="3048013"/>
    <lineage>
        <taxon>Bacteria</taxon>
        <taxon>Pseudomonadati</taxon>
        <taxon>Bacteroidota</taxon>
        <taxon>Cytophagia</taxon>
        <taxon>Cytophagales</taxon>
        <taxon>Rhodocytophagaceae</taxon>
        <taxon>Xanthocytophaga</taxon>
    </lineage>
</organism>
<name>A0AAE3U5T2_9BACT</name>
<dbReference type="PANTHER" id="PTHR32060">
    <property type="entry name" value="TAIL-SPECIFIC PROTEASE"/>
    <property type="match status" value="1"/>
</dbReference>
<dbReference type="GO" id="GO:0030288">
    <property type="term" value="C:outer membrane-bounded periplasmic space"/>
    <property type="evidence" value="ECO:0007669"/>
    <property type="project" value="TreeGrafter"/>
</dbReference>
<dbReference type="EMBL" id="JASJOS010000002">
    <property type="protein sequence ID" value="MDJ1479852.1"/>
    <property type="molecule type" value="Genomic_DNA"/>
</dbReference>
<comment type="caution">
    <text evidence="2">The sequence shown here is derived from an EMBL/GenBank/DDBJ whole genome shotgun (WGS) entry which is preliminary data.</text>
</comment>
<protein>
    <submittedName>
        <fullName evidence="2">S41 family peptidase</fullName>
    </submittedName>
</protein>
<accession>A0AAE3U5T2</accession>
<dbReference type="SMART" id="SM00245">
    <property type="entry name" value="TSPc"/>
    <property type="match status" value="1"/>
</dbReference>
<dbReference type="GO" id="GO:0006508">
    <property type="term" value="P:proteolysis"/>
    <property type="evidence" value="ECO:0007669"/>
    <property type="project" value="InterPro"/>
</dbReference>
<dbReference type="AlphaFoldDB" id="A0AAE3U5T2"/>
<evidence type="ECO:0000313" key="2">
    <source>
        <dbReference type="EMBL" id="MDJ1479852.1"/>
    </source>
</evidence>
<dbReference type="GO" id="GO:0004175">
    <property type="term" value="F:endopeptidase activity"/>
    <property type="evidence" value="ECO:0007669"/>
    <property type="project" value="TreeGrafter"/>
</dbReference>
<dbReference type="InterPro" id="IPR005151">
    <property type="entry name" value="Tail-specific_protease"/>
</dbReference>
<dbReference type="InterPro" id="IPR029045">
    <property type="entry name" value="ClpP/crotonase-like_dom_sf"/>
</dbReference>
<feature type="domain" description="Tail specific protease" evidence="1">
    <location>
        <begin position="215"/>
        <end position="457"/>
    </location>
</feature>
<proteinExistence type="predicted"/>
<sequence length="485" mass="55285">MIKYVLPLLVLLFIIPPVTSQVVAPHFVQQKFASDTVKKAITELTTELALKHPGFYRYTSKELFDAYIDSTKSTLTDSVSLLEAFLKMKQIVAKVNCLHTGITLPHYYVDYLNQQPNLLPLQVYFSEGKAYVVKNYSDQSSIEVGDEIVSINGRDIPSITRQLFDLIPSDGYNLTLKYRSLYFQFPLWYRLLEATNQFSVVVRQKGIMKSYQVFGKKRDEIAEDGFLKEPAYSKPLDFKVVNDIGVLTIHTFAKTDIKKAGQSFKPYIDKVFKEIQAKDIRNLVVDLRDNTGGSDLYAVYFTRHFFTDPFRYWDRIEVTESIAKQIEGVGLTLFYRKPVQNNKVWLWKKARHVSDFDFYEEQKPVKDNYTGNTYILVNGFSMSSCADVAAILSFNKKAIVVGQETGGGYHGNTSGMMPVSILDRFGFRLSVPLQKYVNHVDSSSPVGRGVLPDYPIATSIEELLKKEDTELAFVLNLIKQQSVSH</sequence>
<dbReference type="RefSeq" id="WP_313976368.1">
    <property type="nucleotide sequence ID" value="NZ_JASJOS010000002.1"/>
</dbReference>
<dbReference type="Gene3D" id="3.90.226.10">
    <property type="entry name" value="2-enoyl-CoA Hydratase, Chain A, domain 1"/>
    <property type="match status" value="1"/>
</dbReference>
<dbReference type="GO" id="GO:0007165">
    <property type="term" value="P:signal transduction"/>
    <property type="evidence" value="ECO:0007669"/>
    <property type="project" value="TreeGrafter"/>
</dbReference>
<dbReference type="Pfam" id="PF03572">
    <property type="entry name" value="Peptidase_S41"/>
    <property type="match status" value="1"/>
</dbReference>
<dbReference type="SUPFAM" id="SSF52096">
    <property type="entry name" value="ClpP/crotonase"/>
    <property type="match status" value="1"/>
</dbReference>
<evidence type="ECO:0000259" key="1">
    <source>
        <dbReference type="SMART" id="SM00245"/>
    </source>
</evidence>
<dbReference type="Gene3D" id="2.30.42.10">
    <property type="match status" value="1"/>
</dbReference>
<dbReference type="Proteomes" id="UP001241110">
    <property type="component" value="Unassembled WGS sequence"/>
</dbReference>
<gene>
    <name evidence="2" type="ORF">QNI16_05100</name>
</gene>
<dbReference type="PANTHER" id="PTHR32060:SF30">
    <property type="entry name" value="CARBOXY-TERMINAL PROCESSING PROTEASE CTPA"/>
    <property type="match status" value="1"/>
</dbReference>
<evidence type="ECO:0000313" key="3">
    <source>
        <dbReference type="Proteomes" id="UP001241110"/>
    </source>
</evidence>
<dbReference type="InterPro" id="IPR036034">
    <property type="entry name" value="PDZ_sf"/>
</dbReference>
<reference evidence="2" key="1">
    <citation type="submission" date="2023-05" db="EMBL/GenBank/DDBJ databases">
        <authorList>
            <person name="Zhang X."/>
        </authorList>
    </citation>
    <scope>NUCLEOTIDE SEQUENCE</scope>
    <source>
        <strain evidence="2">YF14B1</strain>
    </source>
</reference>
<dbReference type="GO" id="GO:0008236">
    <property type="term" value="F:serine-type peptidase activity"/>
    <property type="evidence" value="ECO:0007669"/>
    <property type="project" value="InterPro"/>
</dbReference>